<protein>
    <submittedName>
        <fullName evidence="3">Nitroreductase</fullName>
    </submittedName>
</protein>
<dbReference type="PANTHER" id="PTHR39428">
    <property type="entry name" value="F420H(2)-DEPENDENT QUINONE REDUCTASE RV1261C"/>
    <property type="match status" value="1"/>
</dbReference>
<dbReference type="PANTHER" id="PTHR39428:SF1">
    <property type="entry name" value="F420H(2)-DEPENDENT QUINONE REDUCTASE RV1261C"/>
    <property type="match status" value="1"/>
</dbReference>
<dbReference type="Proteomes" id="UP000658656">
    <property type="component" value="Unassembled WGS sequence"/>
</dbReference>
<dbReference type="EMBL" id="BNAV01000003">
    <property type="protein sequence ID" value="GHF51283.1"/>
    <property type="molecule type" value="Genomic_DNA"/>
</dbReference>
<evidence type="ECO:0000313" key="4">
    <source>
        <dbReference type="Proteomes" id="UP000658656"/>
    </source>
</evidence>
<comment type="catalytic activity">
    <reaction evidence="2">
        <text>oxidized coenzyme F420-(gamma-L-Glu)(n) + a quinol + H(+) = reduced coenzyme F420-(gamma-L-Glu)(n) + a quinone</text>
        <dbReference type="Rhea" id="RHEA:39663"/>
        <dbReference type="Rhea" id="RHEA-COMP:12939"/>
        <dbReference type="Rhea" id="RHEA-COMP:14378"/>
        <dbReference type="ChEBI" id="CHEBI:15378"/>
        <dbReference type="ChEBI" id="CHEBI:24646"/>
        <dbReference type="ChEBI" id="CHEBI:132124"/>
        <dbReference type="ChEBI" id="CHEBI:133980"/>
        <dbReference type="ChEBI" id="CHEBI:139511"/>
    </reaction>
</comment>
<evidence type="ECO:0000256" key="2">
    <source>
        <dbReference type="ARBA" id="ARBA00049106"/>
    </source>
</evidence>
<dbReference type="GO" id="GO:0005886">
    <property type="term" value="C:plasma membrane"/>
    <property type="evidence" value="ECO:0007669"/>
    <property type="project" value="TreeGrafter"/>
</dbReference>
<dbReference type="Pfam" id="PF04075">
    <property type="entry name" value="F420H2_quin_red"/>
    <property type="match status" value="1"/>
</dbReference>
<dbReference type="GO" id="GO:0070967">
    <property type="term" value="F:coenzyme F420 binding"/>
    <property type="evidence" value="ECO:0007669"/>
    <property type="project" value="TreeGrafter"/>
</dbReference>
<dbReference type="GO" id="GO:0016491">
    <property type="term" value="F:oxidoreductase activity"/>
    <property type="evidence" value="ECO:0007669"/>
    <property type="project" value="InterPro"/>
</dbReference>
<proteinExistence type="inferred from homology"/>
<dbReference type="InterPro" id="IPR004378">
    <property type="entry name" value="F420H2_quin_Rdtase"/>
</dbReference>
<sequence>MNPLPRIALWLASQPWFMRAAKFVPPLDKRLHRLTGGRVSLLGIAGLPSMRLTTTGRKSGLERTVNLLYFPRGDQFVLIGSNWGKPRDPDWAHNLRAQPKALVEVRRKKVPVLATEVTGERYAALWREVLEFWPGYAMERSVAGRELPLFVLDRR</sequence>
<dbReference type="InterPro" id="IPR012349">
    <property type="entry name" value="Split_barrel_FMN-bd"/>
</dbReference>
<evidence type="ECO:0000313" key="3">
    <source>
        <dbReference type="EMBL" id="GHF51283.1"/>
    </source>
</evidence>
<keyword evidence="4" id="KW-1185">Reference proteome</keyword>
<comment type="similarity">
    <text evidence="1">Belongs to the F420H(2)-dependent quinone reductase family.</text>
</comment>
<evidence type="ECO:0000256" key="1">
    <source>
        <dbReference type="ARBA" id="ARBA00008710"/>
    </source>
</evidence>
<gene>
    <name evidence="3" type="ORF">GCM10017566_25510</name>
</gene>
<accession>A0A8H9ITY7</accession>
<dbReference type="NCBIfam" id="TIGR00026">
    <property type="entry name" value="hi_GC_TIGR00026"/>
    <property type="match status" value="1"/>
</dbReference>
<reference evidence="3" key="1">
    <citation type="journal article" date="2014" name="Int. J. Syst. Evol. Microbiol.">
        <title>Complete genome sequence of Corynebacterium casei LMG S-19264T (=DSM 44701T), isolated from a smear-ripened cheese.</title>
        <authorList>
            <consortium name="US DOE Joint Genome Institute (JGI-PGF)"/>
            <person name="Walter F."/>
            <person name="Albersmeier A."/>
            <person name="Kalinowski J."/>
            <person name="Ruckert C."/>
        </authorList>
    </citation>
    <scope>NUCLEOTIDE SEQUENCE</scope>
    <source>
        <strain evidence="3">CGMCC 4.7679</strain>
    </source>
</reference>
<dbReference type="Gene3D" id="2.30.110.10">
    <property type="entry name" value="Electron Transport, Fmn-binding Protein, Chain A"/>
    <property type="match status" value="1"/>
</dbReference>
<organism evidence="3 4">
    <name type="scientific">Amycolatopsis bartoniae</name>
    <dbReference type="NCBI Taxonomy" id="941986"/>
    <lineage>
        <taxon>Bacteria</taxon>
        <taxon>Bacillati</taxon>
        <taxon>Actinomycetota</taxon>
        <taxon>Actinomycetes</taxon>
        <taxon>Pseudonocardiales</taxon>
        <taxon>Pseudonocardiaceae</taxon>
        <taxon>Amycolatopsis</taxon>
    </lineage>
</organism>
<name>A0A8H9ITY7_9PSEU</name>
<comment type="caution">
    <text evidence="3">The sequence shown here is derived from an EMBL/GenBank/DDBJ whole genome shotgun (WGS) entry which is preliminary data.</text>
</comment>
<reference evidence="3" key="2">
    <citation type="submission" date="2020-09" db="EMBL/GenBank/DDBJ databases">
        <authorList>
            <person name="Sun Q."/>
            <person name="Zhou Y."/>
        </authorList>
    </citation>
    <scope>NUCLEOTIDE SEQUENCE</scope>
    <source>
        <strain evidence="3">CGMCC 4.7679</strain>
    </source>
</reference>
<dbReference type="AlphaFoldDB" id="A0A8H9ITY7"/>